<dbReference type="EMBL" id="CAUM01000186">
    <property type="protein sequence ID" value="CCV09518.1"/>
    <property type="molecule type" value="Genomic_DNA"/>
</dbReference>
<dbReference type="Proteomes" id="UP000012062">
    <property type="component" value="Unassembled WGS sequence"/>
</dbReference>
<comment type="caution">
    <text evidence="1">The sequence shown here is derived from an EMBL/GenBank/DDBJ whole genome shotgun (WGS) entry which is preliminary data.</text>
</comment>
<evidence type="ECO:0000313" key="2">
    <source>
        <dbReference type="Proteomes" id="UP000012062"/>
    </source>
</evidence>
<name>M5EZL4_9HYPH</name>
<dbReference type="AlphaFoldDB" id="M5EZL4"/>
<organism evidence="1 2">
    <name type="scientific">Mesorhizobium metallidurans STM 2683</name>
    <dbReference type="NCBI Taxonomy" id="1297569"/>
    <lineage>
        <taxon>Bacteria</taxon>
        <taxon>Pseudomonadati</taxon>
        <taxon>Pseudomonadota</taxon>
        <taxon>Alphaproteobacteria</taxon>
        <taxon>Hyphomicrobiales</taxon>
        <taxon>Phyllobacteriaceae</taxon>
        <taxon>Mesorhizobium</taxon>
    </lineage>
</organism>
<gene>
    <name evidence="1" type="ORF">MESS2_p40002</name>
</gene>
<evidence type="ECO:0000313" key="1">
    <source>
        <dbReference type="EMBL" id="CCV09518.1"/>
    </source>
</evidence>
<proteinExistence type="predicted"/>
<accession>M5EZL4</accession>
<reference evidence="1 2" key="1">
    <citation type="submission" date="2013-02" db="EMBL/GenBank/DDBJ databases">
        <authorList>
            <person name="Genoscope - CEA"/>
        </authorList>
    </citation>
    <scope>NUCLEOTIDE SEQUENCE [LARGE SCALE GENOMIC DNA]</scope>
    <source>
        <strain evidence="1 2">STM 2683</strain>
    </source>
</reference>
<keyword evidence="2" id="KW-1185">Reference proteome</keyword>
<sequence>MQNSLVQFFFRGKRFTAYKKSILSKHCHPRSWQSGLVLYETAANCHGNWLSACLGGSNCVHFG</sequence>
<protein>
    <submittedName>
        <fullName evidence="1">Uncharacterized protein</fullName>
    </submittedName>
</protein>